<sequence>MPGGFRCRDNQFNLQIDGEYTNYGVSDKGTVSLVWASIWIGGSGNGDVYASGYIADITFVGTQPMVAYSCPYPVAQLTCVNNGNGTWTVRLHSLSPQDVDWYVFNPTPAYRGPGAGVRIFNEAQVPVFDARTKYARVADVLSGRIARDSDGYGQYAFPGAFTQPYSYPGRGKLAVGAVLTPITTLSGGRKDEGAWSGILGMGGWSTGSGVVYQSFYHWRFGPKAPNPPAYNYDFGSALRWNAMVLDVSAL</sequence>
<dbReference type="AlphaFoldDB" id="A0A5E4WT51"/>
<keyword evidence="2" id="KW-1185">Reference proteome</keyword>
<proteinExistence type="predicted"/>
<gene>
    <name evidence="1" type="ORF">PPN31114_03502</name>
</gene>
<accession>A0A5E4WT51</accession>
<dbReference type="EMBL" id="CABPSK010000003">
    <property type="protein sequence ID" value="VVE28008.1"/>
    <property type="molecule type" value="Genomic_DNA"/>
</dbReference>
<protein>
    <submittedName>
        <fullName evidence="1">Uncharacterized protein</fullName>
    </submittedName>
</protein>
<evidence type="ECO:0000313" key="2">
    <source>
        <dbReference type="Proteomes" id="UP000366945"/>
    </source>
</evidence>
<reference evidence="1 2" key="1">
    <citation type="submission" date="2019-08" db="EMBL/GenBank/DDBJ databases">
        <authorList>
            <person name="Peeters C."/>
        </authorList>
    </citation>
    <scope>NUCLEOTIDE SEQUENCE [LARGE SCALE GENOMIC DNA]</scope>
    <source>
        <strain evidence="1 2">LMG 31114</strain>
    </source>
</reference>
<evidence type="ECO:0000313" key="1">
    <source>
        <dbReference type="EMBL" id="VVE28008.1"/>
    </source>
</evidence>
<name>A0A5E4WT51_9BURK</name>
<dbReference type="Proteomes" id="UP000366945">
    <property type="component" value="Unassembled WGS sequence"/>
</dbReference>
<organism evidence="1 2">
    <name type="scientific">Pandoraea pneumonica</name>
    <dbReference type="NCBI Taxonomy" id="2508299"/>
    <lineage>
        <taxon>Bacteria</taxon>
        <taxon>Pseudomonadati</taxon>
        <taxon>Pseudomonadota</taxon>
        <taxon>Betaproteobacteria</taxon>
        <taxon>Burkholderiales</taxon>
        <taxon>Burkholderiaceae</taxon>
        <taxon>Pandoraea</taxon>
    </lineage>
</organism>